<protein>
    <recommendedName>
        <fullName evidence="1">Polymerase beta nucleotidyltransferase domain-containing protein</fullName>
    </recommendedName>
</protein>
<dbReference type="SUPFAM" id="SSF81301">
    <property type="entry name" value="Nucleotidyltransferase"/>
    <property type="match status" value="1"/>
</dbReference>
<proteinExistence type="predicted"/>
<dbReference type="EMBL" id="CAADFE010000008">
    <property type="protein sequence ID" value="VFJ65688.1"/>
    <property type="molecule type" value="Genomic_DNA"/>
</dbReference>
<dbReference type="Pfam" id="PF18765">
    <property type="entry name" value="Polbeta"/>
    <property type="match status" value="1"/>
</dbReference>
<name>A0A450TF04_9GAMM</name>
<gene>
    <name evidence="2" type="ORF">BECKFW1821C_GA0114237_100827</name>
</gene>
<dbReference type="InterPro" id="IPR041633">
    <property type="entry name" value="Polbeta"/>
</dbReference>
<organism evidence="2">
    <name type="scientific">Candidatus Kentrum sp. FW</name>
    <dbReference type="NCBI Taxonomy" id="2126338"/>
    <lineage>
        <taxon>Bacteria</taxon>
        <taxon>Pseudomonadati</taxon>
        <taxon>Pseudomonadota</taxon>
        <taxon>Gammaproteobacteria</taxon>
        <taxon>Candidatus Kentrum</taxon>
    </lineage>
</organism>
<evidence type="ECO:0000259" key="1">
    <source>
        <dbReference type="Pfam" id="PF18765"/>
    </source>
</evidence>
<evidence type="ECO:0000313" key="2">
    <source>
        <dbReference type="EMBL" id="VFJ65688.1"/>
    </source>
</evidence>
<dbReference type="CDD" id="cd05403">
    <property type="entry name" value="NT_KNTase_like"/>
    <property type="match status" value="1"/>
</dbReference>
<feature type="domain" description="Polymerase beta nucleotidyltransferase" evidence="1">
    <location>
        <begin position="26"/>
        <end position="100"/>
    </location>
</feature>
<dbReference type="AlphaFoldDB" id="A0A450TF04"/>
<accession>A0A450TF04</accession>
<dbReference type="Gene3D" id="3.30.460.10">
    <property type="entry name" value="Beta Polymerase, domain 2"/>
    <property type="match status" value="1"/>
</dbReference>
<reference evidence="2" key="1">
    <citation type="submission" date="2019-02" db="EMBL/GenBank/DDBJ databases">
        <authorList>
            <person name="Gruber-Vodicka R. H."/>
            <person name="Seah K. B. B."/>
        </authorList>
    </citation>
    <scope>NUCLEOTIDE SEQUENCE</scope>
    <source>
        <strain evidence="2">BECK_BZ131</strain>
    </source>
</reference>
<sequence length="101" mass="11582">MTREEEICHLLREVFMEERSRLAGYKVVLFGSRARGDAGPRSDFDIGVIGATPMPLANFYHLADRIEELPTLYRIDWVDLARASDTFRRNALADSEVIHED</sequence>
<dbReference type="InterPro" id="IPR043519">
    <property type="entry name" value="NT_sf"/>
</dbReference>